<gene>
    <name evidence="1" type="ORF">B0I22_0944</name>
</gene>
<comment type="caution">
    <text evidence="1">The sequence shown here is derived from an EMBL/GenBank/DDBJ whole genome shotgun (WGS) entry which is preliminary data.</text>
</comment>
<protein>
    <submittedName>
        <fullName evidence="1">Putative alpha/beta superfamily hydrolase</fullName>
    </submittedName>
</protein>
<dbReference type="InterPro" id="IPR050583">
    <property type="entry name" value="Mycobacterial_A85_antigen"/>
</dbReference>
<organism evidence="1 2">
    <name type="scientific">Epilithonimonas xixisoli</name>
    <dbReference type="NCBI Taxonomy" id="1476462"/>
    <lineage>
        <taxon>Bacteria</taxon>
        <taxon>Pseudomonadati</taxon>
        <taxon>Bacteroidota</taxon>
        <taxon>Flavobacteriia</taxon>
        <taxon>Flavobacteriales</taxon>
        <taxon>Weeksellaceae</taxon>
        <taxon>Chryseobacterium group</taxon>
        <taxon>Epilithonimonas</taxon>
    </lineage>
</organism>
<reference evidence="1 2" key="1">
    <citation type="submission" date="2019-03" db="EMBL/GenBank/DDBJ databases">
        <title>Genomic Encyclopedia of Type Strains, Phase III (KMG-III): the genomes of soil and plant-associated and newly described type strains.</title>
        <authorList>
            <person name="Whitman W."/>
        </authorList>
    </citation>
    <scope>NUCLEOTIDE SEQUENCE [LARGE SCALE GENOMIC DNA]</scope>
    <source>
        <strain evidence="1 2">CGMCC 1.12802</strain>
    </source>
</reference>
<evidence type="ECO:0000313" key="2">
    <source>
        <dbReference type="Proteomes" id="UP000295313"/>
    </source>
</evidence>
<dbReference type="PANTHER" id="PTHR48098:SF6">
    <property type="entry name" value="FERRI-BACILLIBACTIN ESTERASE BESA"/>
    <property type="match status" value="1"/>
</dbReference>
<name>A0A4R8I9N1_9FLAO</name>
<dbReference type="InterPro" id="IPR029058">
    <property type="entry name" value="AB_hydrolase_fold"/>
</dbReference>
<dbReference type="SUPFAM" id="SSF53474">
    <property type="entry name" value="alpha/beta-Hydrolases"/>
    <property type="match status" value="1"/>
</dbReference>
<dbReference type="GO" id="GO:0016787">
    <property type="term" value="F:hydrolase activity"/>
    <property type="evidence" value="ECO:0007669"/>
    <property type="project" value="UniProtKB-KW"/>
</dbReference>
<dbReference type="EMBL" id="SOEO01000001">
    <property type="protein sequence ID" value="TDX86792.1"/>
    <property type="molecule type" value="Genomic_DNA"/>
</dbReference>
<keyword evidence="1" id="KW-0378">Hydrolase</keyword>
<dbReference type="AlphaFoldDB" id="A0A4R8I9N1"/>
<dbReference type="PANTHER" id="PTHR48098">
    <property type="entry name" value="ENTEROCHELIN ESTERASE-RELATED"/>
    <property type="match status" value="1"/>
</dbReference>
<dbReference type="Gene3D" id="3.40.50.1820">
    <property type="entry name" value="alpha/beta hydrolase"/>
    <property type="match status" value="1"/>
</dbReference>
<dbReference type="Pfam" id="PF00756">
    <property type="entry name" value="Esterase"/>
    <property type="match status" value="1"/>
</dbReference>
<dbReference type="InterPro" id="IPR000801">
    <property type="entry name" value="Esterase-like"/>
</dbReference>
<proteinExistence type="predicted"/>
<dbReference type="Proteomes" id="UP000295313">
    <property type="component" value="Unassembled WGS sequence"/>
</dbReference>
<keyword evidence="2" id="KW-1185">Reference proteome</keyword>
<dbReference type="Gene3D" id="2.60.40.10">
    <property type="entry name" value="Immunoglobulins"/>
    <property type="match status" value="1"/>
</dbReference>
<evidence type="ECO:0000313" key="1">
    <source>
        <dbReference type="EMBL" id="TDX86792.1"/>
    </source>
</evidence>
<accession>A0A4R8I9N1</accession>
<dbReference type="InterPro" id="IPR013783">
    <property type="entry name" value="Ig-like_fold"/>
</dbReference>
<sequence length="385" mass="44512">MRQIITFTFMKNLALIFTLFFIAVQSQITFRITKLPQNTEENAKLYLASNLNGWKADDSQFEFKKDNNGFYSLTIPNQTQKIEYKITKGSWDFSETDENGNGIPNRILENPEKIQTLNLEVKNWSSPKEKIHTATSNVKILNENFNIPQLKTTRKIWIYLPPDYETSKKKYPVIYMHDGQNLFDEFTSFSGEWSVDETLNELYKETGKSAIVIGIDNGGEKRLAEYSPWNNEKYKTIGEGDLYVEFLAKTLKPYIDKTYRTEKQASKTLIMGSSMGGLISLYASAKYPSVFGKAGIFSPAFWFVSADLKKYLNIRKNNLKNSKFYFVAGKNEDETMAPEIENVEKLLLKKSVPEKNIFVKIDEDGTHTESYWKRELKASLIWLME</sequence>